<keyword evidence="2" id="KW-1185">Reference proteome</keyword>
<evidence type="ECO:0008006" key="3">
    <source>
        <dbReference type="Google" id="ProtNLM"/>
    </source>
</evidence>
<name>A0A8J2IKH9_9PLEO</name>
<dbReference type="GeneID" id="67021680"/>
<accession>A0A8J2IKH9</accession>
<dbReference type="RefSeq" id="XP_043173026.1">
    <property type="nucleotide sequence ID" value="XM_043317091.1"/>
</dbReference>
<dbReference type="AlphaFoldDB" id="A0A8J2IKH9"/>
<dbReference type="OrthoDB" id="5296720at2759"/>
<gene>
    <name evidence="1" type="ORF">ALTATR162_LOCUS9457</name>
</gene>
<evidence type="ECO:0000313" key="1">
    <source>
        <dbReference type="EMBL" id="CAG5180831.1"/>
    </source>
</evidence>
<dbReference type="EMBL" id="CAJRGZ010000025">
    <property type="protein sequence ID" value="CAG5180831.1"/>
    <property type="molecule type" value="Genomic_DNA"/>
</dbReference>
<sequence length="469" mass="53849">MQSLPNELLAQIAAHLADQPPSIIKFNHEPTANLAYSNTAPLKALSQVSWRWRKVVLPILFRFTRIPLDKEPQWVPMDARLVDSMQGQLSKLSNHEFMLYTKLRSKFKSTSGFAFEPEMDDVLIQLCRIQEGDEFLKTTPRIVWLPHISKWFEQFVRFVEGNKLQRHVKSVVLHTDKEYDLRHVSTAEGPLSRSVSEIWSQIFGCLEPERVVVAAPPKTMAALLDSAVGTNDIWAFEMKIHYIELLQTETPVGETEHGSRAAESSLIHRRPWYHIGYNEGSSITAYSTYEFHLKVAPRIPEFIFNRLGSRPESCRNLKSFSFIAVFPLSSAVHDIVRAFHRVPSIKKVTFRLAPGPENDLLSNGSKRRKAQSSDFWSEWRSAYKVLANAEEFSNRIKDGEKQEGWATVEEIVSEDCYSKQLAVEVTEVVEHYMKQGRWKWREDGVGRWVRDDIPEGKTILEDAASQYGS</sequence>
<evidence type="ECO:0000313" key="2">
    <source>
        <dbReference type="Proteomes" id="UP000676310"/>
    </source>
</evidence>
<proteinExistence type="predicted"/>
<comment type="caution">
    <text evidence="1">The sequence shown here is derived from an EMBL/GenBank/DDBJ whole genome shotgun (WGS) entry which is preliminary data.</text>
</comment>
<organism evidence="1 2">
    <name type="scientific">Alternaria atra</name>
    <dbReference type="NCBI Taxonomy" id="119953"/>
    <lineage>
        <taxon>Eukaryota</taxon>
        <taxon>Fungi</taxon>
        <taxon>Dikarya</taxon>
        <taxon>Ascomycota</taxon>
        <taxon>Pezizomycotina</taxon>
        <taxon>Dothideomycetes</taxon>
        <taxon>Pleosporomycetidae</taxon>
        <taxon>Pleosporales</taxon>
        <taxon>Pleosporineae</taxon>
        <taxon>Pleosporaceae</taxon>
        <taxon>Alternaria</taxon>
        <taxon>Alternaria sect. Ulocladioides</taxon>
    </lineage>
</organism>
<protein>
    <recommendedName>
        <fullName evidence="3">F-box domain-containing protein</fullName>
    </recommendedName>
</protein>
<dbReference type="Proteomes" id="UP000676310">
    <property type="component" value="Unassembled WGS sequence"/>
</dbReference>
<reference evidence="1" key="1">
    <citation type="submission" date="2021-05" db="EMBL/GenBank/DDBJ databases">
        <authorList>
            <person name="Stam R."/>
        </authorList>
    </citation>
    <scope>NUCLEOTIDE SEQUENCE</scope>
    <source>
        <strain evidence="1">CS162</strain>
    </source>
</reference>